<reference evidence="1" key="2">
    <citation type="submission" date="2025-08" db="UniProtKB">
        <authorList>
            <consortium name="Ensembl"/>
        </authorList>
    </citation>
    <scope>IDENTIFICATION</scope>
    <source>
        <strain evidence="1">Thoroughbred</strain>
    </source>
</reference>
<organism evidence="1 2">
    <name type="scientific">Equus caballus</name>
    <name type="common">Horse</name>
    <dbReference type="NCBI Taxonomy" id="9796"/>
    <lineage>
        <taxon>Eukaryota</taxon>
        <taxon>Metazoa</taxon>
        <taxon>Chordata</taxon>
        <taxon>Craniata</taxon>
        <taxon>Vertebrata</taxon>
        <taxon>Euteleostomi</taxon>
        <taxon>Mammalia</taxon>
        <taxon>Eutheria</taxon>
        <taxon>Laurasiatheria</taxon>
        <taxon>Perissodactyla</taxon>
        <taxon>Equidae</taxon>
        <taxon>Equus</taxon>
    </lineage>
</organism>
<dbReference type="PANTHER" id="PTHR36690:SF2">
    <property type="entry name" value="PROTEIN FAM237A"/>
    <property type="match status" value="1"/>
</dbReference>
<keyword evidence="2" id="KW-1185">Reference proteome</keyword>
<dbReference type="PANTHER" id="PTHR36690">
    <property type="entry name" value="PROTEIN FAM237A"/>
    <property type="match status" value="1"/>
</dbReference>
<dbReference type="KEGG" id="ecb:106781929"/>
<dbReference type="Bgee" id="ENSECAG00000018514">
    <property type="expression patterns" value="Expressed in prefrontal cortex and 17 other cell types or tissues"/>
</dbReference>
<dbReference type="CTD" id="200726"/>
<dbReference type="Proteomes" id="UP000002281">
    <property type="component" value="Chromosome 18"/>
</dbReference>
<dbReference type="GeneTree" id="ENSGT00390000015769"/>
<reference evidence="1 2" key="1">
    <citation type="journal article" date="2009" name="Science">
        <title>Genome sequence, comparative analysis, and population genetics of the domestic horse.</title>
        <authorList>
            <consortium name="Broad Institute Genome Sequencing Platform"/>
            <consortium name="Broad Institute Whole Genome Assembly Team"/>
            <person name="Wade C.M."/>
            <person name="Giulotto E."/>
            <person name="Sigurdsson S."/>
            <person name="Zoli M."/>
            <person name="Gnerre S."/>
            <person name="Imsland F."/>
            <person name="Lear T.L."/>
            <person name="Adelson D.L."/>
            <person name="Bailey E."/>
            <person name="Bellone R.R."/>
            <person name="Bloecker H."/>
            <person name="Distl O."/>
            <person name="Edgar R.C."/>
            <person name="Garber M."/>
            <person name="Leeb T."/>
            <person name="Mauceli E."/>
            <person name="MacLeod J.N."/>
            <person name="Penedo M.C.T."/>
            <person name="Raison J.M."/>
            <person name="Sharpe T."/>
            <person name="Vogel J."/>
            <person name="Andersson L."/>
            <person name="Antczak D.F."/>
            <person name="Biagi T."/>
            <person name="Binns M.M."/>
            <person name="Chowdhary B.P."/>
            <person name="Coleman S.J."/>
            <person name="Della Valle G."/>
            <person name="Fryc S."/>
            <person name="Guerin G."/>
            <person name="Hasegawa T."/>
            <person name="Hill E.W."/>
            <person name="Jurka J."/>
            <person name="Kiialainen A."/>
            <person name="Lindgren G."/>
            <person name="Liu J."/>
            <person name="Magnani E."/>
            <person name="Mickelson J.R."/>
            <person name="Murray J."/>
            <person name="Nergadze S.G."/>
            <person name="Onofrio R."/>
            <person name="Pedroni S."/>
            <person name="Piras M.F."/>
            <person name="Raudsepp T."/>
            <person name="Rocchi M."/>
            <person name="Roeed K.H."/>
            <person name="Ryder O.A."/>
            <person name="Searle S."/>
            <person name="Skow L."/>
            <person name="Swinburne J.E."/>
            <person name="Syvaenen A.C."/>
            <person name="Tozaki T."/>
            <person name="Valberg S.J."/>
            <person name="Vaudin M."/>
            <person name="White J.R."/>
            <person name="Zody M.C."/>
            <person name="Lander E.S."/>
            <person name="Lindblad-Toh K."/>
        </authorList>
    </citation>
    <scope>NUCLEOTIDE SEQUENCE [LARGE SCALE GENOMIC DNA]</scope>
    <source>
        <strain evidence="1 2">Thoroughbred</strain>
    </source>
</reference>
<name>A0A3Q2HMN7_HORSE</name>
<dbReference type="AlphaFoldDB" id="A0A3Q2HMN7"/>
<sequence length="183" mass="20681">MANPGNRGGIYRPLSLTCSLLIVGICCVSPFFCHSQTDLLALNQADPQCWESSSVHLLEMQKPRISNTVSGFWDFMIYLKSSENLKHGALFWDLAQLFLDIYVDCVLSRNHGLGRRQLAGEEEKISAVHPQHTRRKQGTYSQQLRAPALKKKQLVEELINTHVRRSGSKFLGKVTSGLEIERK</sequence>
<gene>
    <name evidence="3" type="primary">ADAM23</name>
    <name evidence="1" type="synonym">FAM237A</name>
</gene>
<dbReference type="GeneID" id="106781929"/>
<dbReference type="OrthoDB" id="9931800at2759"/>
<protein>
    <submittedName>
        <fullName evidence="1">Family with sequence similarity 237 member A</fullName>
    </submittedName>
</protein>
<evidence type="ECO:0000313" key="3">
    <source>
        <dbReference type="VGNC" id="VGNC:15053"/>
    </source>
</evidence>
<evidence type="ECO:0000313" key="1">
    <source>
        <dbReference type="Ensembl" id="ENSECAP00000036154.1"/>
    </source>
</evidence>
<dbReference type="VGNC" id="VGNC:15053">
    <property type="gene designation" value="ADAM23"/>
</dbReference>
<evidence type="ECO:0000313" key="2">
    <source>
        <dbReference type="Proteomes" id="UP000002281"/>
    </source>
</evidence>
<accession>A0A3Q2HMN7</accession>
<proteinExistence type="predicted"/>
<reference evidence="1" key="3">
    <citation type="submission" date="2025-09" db="UniProtKB">
        <authorList>
            <consortium name="Ensembl"/>
        </authorList>
    </citation>
    <scope>IDENTIFICATION</scope>
    <source>
        <strain evidence="1">Thoroughbred</strain>
    </source>
</reference>
<dbReference type="Ensembl" id="ENSECAT00000063797.3">
    <property type="protein sequence ID" value="ENSECAP00000036154.1"/>
    <property type="gene ID" value="ENSECAG00000050449.1"/>
</dbReference>
<dbReference type="InterPro" id="IPR040439">
    <property type="entry name" value="FAM237A/B"/>
</dbReference>